<accession>A0A1D9P018</accession>
<sequence>MGHFNNFKTTVYCVAQILERMDLETLKKQYDFIEKYVGLDKVYLEPYREGHWVDKDKMKSFIEFFKERNVEVAGGFTTVVPDLDKEDEKRQRLFGTFCYTNPKMREYIQKVSEYCAEQFDEVILDDFYFTNCTCEDCLKAKGDKSWVEFRKELMKDVSENLVVGPAKKVNPNVKMIIKFPNWRESYHATGYRPDVEKDIFDMVYTGTETRASAYQDQHLPTYLSYSLVRWMDDASGGRNHGTWFDTYQCWPVDDYLEQGYLSAFSKPEEITLFQWTDLFENKLVTPLGLQFKRIDKMLDRTGKPVGIPAYIPYASQGENHVEDFLGMQGFALYPTPLFPESGSVLVTESSLCDEKIFEKLKDFLIKGGKAFVTPGFMAKAPEKEWKDLSSAYLTGRKLSVTRYYKTDDPAGYLENVEPVLFADIQHSNNMSWSLLNGGAGEYHTSLFLKDGYGKGQMYLVNIPENPSELSRVPVWAFDAIKPVFNYGGVYVSAPNVSVFHYDNDMVILYAHVTGQAHPVHATIHVQSENAKITQYFDGWYPFKEKELELQKREFGYDLQKNTELVADVILNPGEFYEFKIQK</sequence>
<dbReference type="OrthoDB" id="8730636at2"/>
<dbReference type="SUPFAM" id="SSF51445">
    <property type="entry name" value="(Trans)glycosidases"/>
    <property type="match status" value="1"/>
</dbReference>
<evidence type="ECO:0000313" key="1">
    <source>
        <dbReference type="EMBL" id="AOZ95900.1"/>
    </source>
</evidence>
<dbReference type="EMBL" id="CP017831">
    <property type="protein sequence ID" value="AOZ95900.1"/>
    <property type="molecule type" value="Genomic_DNA"/>
</dbReference>
<dbReference type="AlphaFoldDB" id="A0A1D9P018"/>
<dbReference type="KEGG" id="bhu:bhn_I0866"/>
<organism evidence="1 2">
    <name type="scientific">Butyrivibrio hungatei</name>
    <dbReference type="NCBI Taxonomy" id="185008"/>
    <lineage>
        <taxon>Bacteria</taxon>
        <taxon>Bacillati</taxon>
        <taxon>Bacillota</taxon>
        <taxon>Clostridia</taxon>
        <taxon>Lachnospirales</taxon>
        <taxon>Lachnospiraceae</taxon>
        <taxon>Butyrivibrio</taxon>
    </lineage>
</organism>
<name>A0A1D9P018_9FIRM</name>
<dbReference type="InterPro" id="IPR017853">
    <property type="entry name" value="GH"/>
</dbReference>
<evidence type="ECO:0008006" key="3">
    <source>
        <dbReference type="Google" id="ProtNLM"/>
    </source>
</evidence>
<gene>
    <name evidence="1" type="ORF">bhn_I0866</name>
</gene>
<reference evidence="1" key="2">
    <citation type="journal article" date="2018" name="Nat. Biotechnol.">
        <title>Cultivation and sequencing of rumen microbiome members from the Hungate1000 Collection.</title>
        <authorList>
            <consortium name="Hungate1000 project collaborators"/>
            <person name="Seshadri R."/>
            <person name="Leahy S.C."/>
            <person name="Attwood G.T."/>
            <person name="Teh K.H."/>
            <person name="Lambie S.C."/>
            <person name="Cookson A.L."/>
            <person name="Eloe-Fadrosh E.A."/>
            <person name="Pavlopoulos G.A."/>
            <person name="Hadjithomas M."/>
            <person name="Varghese N.J."/>
            <person name="Paez-Espino D."/>
            <person name="Perry R."/>
            <person name="Henderson G."/>
            <person name="Creevey C.J."/>
            <person name="Terrapon N."/>
            <person name="Lapebie P."/>
            <person name="Drula E."/>
            <person name="Lombard V."/>
            <person name="Rubin E."/>
            <person name="Kyrpides N.C."/>
            <person name="Henrissat B."/>
            <person name="Woyke T."/>
            <person name="Ivanova N.N."/>
            <person name="Kelly W.J."/>
        </authorList>
    </citation>
    <scope>NUCLEOTIDE SEQUENCE</scope>
    <source>
        <strain evidence="1">MB2003</strain>
    </source>
</reference>
<proteinExistence type="predicted"/>
<protein>
    <recommendedName>
        <fullName evidence="3">Beta-galactosidase trimerisation domain-containing protein</fullName>
    </recommendedName>
</protein>
<reference evidence="1" key="4">
    <citation type="journal article" date="2019" name="Appl. Environ. Microbiol.">
        <title>Comparative Genomics of Rumen Butyrivibrio spp. Uncovers a Continuum of Polysaccharide-Degrading Capabilities.</title>
        <authorList>
            <person name="Palevich N."/>
            <person name="Kelly W.J."/>
            <person name="Leahy S.C."/>
            <person name="Denman S."/>
            <person name="Altermann E."/>
            <person name="Rakonjac J."/>
            <person name="Attwood G.T."/>
        </authorList>
    </citation>
    <scope>NUCLEOTIDE SEQUENCE</scope>
    <source>
        <strain evidence="1">MB2003</strain>
    </source>
</reference>
<reference evidence="1" key="5">
    <citation type="journal article" date="2022" name="Genomics">
        <title>Genomic architecture of three newly isolated unclassified Butyrivibrio species elucidate their potential role in the rumen ecosystem.</title>
        <authorList>
            <person name="Sengupta K."/>
            <person name="Hivarkar S.S."/>
            <person name="Palevich N."/>
            <person name="Chaudhary P.P."/>
            <person name="Dhakephalkar P.K."/>
            <person name="Dagar S.S."/>
        </authorList>
    </citation>
    <scope>NUCLEOTIDE SEQUENCE</scope>
    <source>
        <strain evidence="1">MB2003</strain>
    </source>
</reference>
<reference evidence="1" key="1">
    <citation type="journal article" date="2017" name="Stand. Genomic Sci.">
        <title>The complete genome sequence of the rumen bacterium Butyrivibrio hungatei MB2003.</title>
        <authorList>
            <person name="Palevich N."/>
            <person name="Kelly W.J."/>
            <person name="Leahy S.C."/>
            <person name="Altermann E."/>
            <person name="Rakonjac J."/>
            <person name="Attwood G.T."/>
        </authorList>
    </citation>
    <scope>NUCLEOTIDE SEQUENCE</scope>
    <source>
        <strain evidence="1">MB2003</strain>
    </source>
</reference>
<keyword evidence="2" id="KW-1185">Reference proteome</keyword>
<reference evidence="1" key="3">
    <citation type="journal article" date="2019" name="Appl. Environ. Microbiol.">
        <title>Butyrivibrio hungatei MB2003 Competes Effectively for Soluble Sugars Released by Butyrivibrio proteoclasticus B316(T) during Growth on Xylan or Pectin.</title>
        <authorList>
            <person name="Palevich N."/>
            <person name="Kelly W.J."/>
            <person name="Ganesh S."/>
            <person name="Rakonjac J."/>
            <person name="Attwood G.T."/>
        </authorList>
    </citation>
    <scope>NUCLEOTIDE SEQUENCE</scope>
    <source>
        <strain evidence="1">MB2003</strain>
    </source>
</reference>
<dbReference type="Proteomes" id="UP000179284">
    <property type="component" value="Chromosome I"/>
</dbReference>
<dbReference type="RefSeq" id="WP_071175632.1">
    <property type="nucleotide sequence ID" value="NZ_CP017831.1"/>
</dbReference>
<evidence type="ECO:0000313" key="2">
    <source>
        <dbReference type="Proteomes" id="UP000179284"/>
    </source>
</evidence>